<keyword evidence="4" id="KW-0249">Electron transport</keyword>
<dbReference type="Proteomes" id="UP000007266">
    <property type="component" value="Linkage group 8"/>
</dbReference>
<dbReference type="Gene3D" id="3.40.30.10">
    <property type="entry name" value="Glutaredoxin"/>
    <property type="match status" value="1"/>
</dbReference>
<reference evidence="12 13" key="2">
    <citation type="journal article" date="2010" name="Nucleic Acids Res.">
        <title>BeetleBase in 2010: revisions to provide comprehensive genomic information for Tribolium castaneum.</title>
        <authorList>
            <person name="Kim H.S."/>
            <person name="Murphy T."/>
            <person name="Xia J."/>
            <person name="Caragea D."/>
            <person name="Park Y."/>
            <person name="Beeman R.W."/>
            <person name="Lorenzen M.D."/>
            <person name="Butcher S."/>
            <person name="Manak J.R."/>
            <person name="Brown S.J."/>
        </authorList>
    </citation>
    <scope>GENOME REANNOTATION</scope>
    <source>
        <strain evidence="12 13">Georgia GA2</strain>
    </source>
</reference>
<organism evidence="12 13">
    <name type="scientific">Tribolium castaneum</name>
    <name type="common">Red flour beetle</name>
    <dbReference type="NCBI Taxonomy" id="7070"/>
    <lineage>
        <taxon>Eukaryota</taxon>
        <taxon>Metazoa</taxon>
        <taxon>Ecdysozoa</taxon>
        <taxon>Arthropoda</taxon>
        <taxon>Hexapoda</taxon>
        <taxon>Insecta</taxon>
        <taxon>Pterygota</taxon>
        <taxon>Neoptera</taxon>
        <taxon>Endopterygota</taxon>
        <taxon>Coleoptera</taxon>
        <taxon>Polyphaga</taxon>
        <taxon>Cucujiformia</taxon>
        <taxon>Tenebrionidae</taxon>
        <taxon>Tenebrionidae incertae sedis</taxon>
        <taxon>Tribolium</taxon>
    </lineage>
</organism>
<dbReference type="PRINTS" id="PR00160">
    <property type="entry name" value="GLUTAREDOXIN"/>
</dbReference>
<dbReference type="Pfam" id="PF00462">
    <property type="entry name" value="Glutaredoxin"/>
    <property type="match status" value="1"/>
</dbReference>
<dbReference type="InterPro" id="IPR011899">
    <property type="entry name" value="Glutaredoxin_euk/vir"/>
</dbReference>
<keyword evidence="5" id="KW-1015">Disulfide bond</keyword>
<dbReference type="GO" id="GO:0034599">
    <property type="term" value="P:cellular response to oxidative stress"/>
    <property type="evidence" value="ECO:0000318"/>
    <property type="project" value="GO_Central"/>
</dbReference>
<evidence type="ECO:0000259" key="11">
    <source>
        <dbReference type="Pfam" id="PF00462"/>
    </source>
</evidence>
<keyword evidence="7" id="KW-0676">Redox-active center</keyword>
<dbReference type="InterPro" id="IPR036249">
    <property type="entry name" value="Thioredoxin-like_sf"/>
</dbReference>
<gene>
    <name evidence="12" type="primary">AUGUSTUS-3.0.2_05698</name>
    <name evidence="12" type="ORF">TcasGA2_TC005698</name>
</gene>
<comment type="subunit">
    <text evidence="9">Monomer; active form. Homodimer; inactive form. The homodimer is probably linked by 1 2Fe-2S cluster.</text>
</comment>
<evidence type="ECO:0000256" key="3">
    <source>
        <dbReference type="ARBA" id="ARBA00022448"/>
    </source>
</evidence>
<dbReference type="HOGENOM" id="CLU_026126_7_2_1"/>
<evidence type="ECO:0000256" key="2">
    <source>
        <dbReference type="ARBA" id="ARBA00007787"/>
    </source>
</evidence>
<comment type="similarity">
    <text evidence="2">Belongs to the glutaredoxin family.</text>
</comment>
<dbReference type="FunFam" id="3.40.30.10:FF:000026">
    <property type="entry name" value="Glutaredoxin 2"/>
    <property type="match status" value="1"/>
</dbReference>
<dbReference type="NCBIfam" id="TIGR02180">
    <property type="entry name" value="GRX_euk"/>
    <property type="match status" value="1"/>
</dbReference>
<proteinExistence type="inferred from homology"/>
<protein>
    <recommendedName>
        <fullName evidence="10">Glutaredoxin-2, mitochondrial</fullName>
    </recommendedName>
</protein>
<accession>D6WWQ9</accession>
<dbReference type="InterPro" id="IPR002109">
    <property type="entry name" value="Glutaredoxin"/>
</dbReference>
<evidence type="ECO:0000256" key="6">
    <source>
        <dbReference type="ARBA" id="ARBA00023206"/>
    </source>
</evidence>
<reference evidence="12 13" key="1">
    <citation type="journal article" date="2008" name="Nature">
        <title>The genome of the model beetle and pest Tribolium castaneum.</title>
        <authorList>
            <consortium name="Tribolium Genome Sequencing Consortium"/>
            <person name="Richards S."/>
            <person name="Gibbs R.A."/>
            <person name="Weinstock G.M."/>
            <person name="Brown S.J."/>
            <person name="Denell R."/>
            <person name="Beeman R.W."/>
            <person name="Gibbs R."/>
            <person name="Beeman R.W."/>
            <person name="Brown S.J."/>
            <person name="Bucher G."/>
            <person name="Friedrich M."/>
            <person name="Grimmelikhuijzen C.J."/>
            <person name="Klingler M."/>
            <person name="Lorenzen M."/>
            <person name="Richards S."/>
            <person name="Roth S."/>
            <person name="Schroder R."/>
            <person name="Tautz D."/>
            <person name="Zdobnov E.M."/>
            <person name="Muzny D."/>
            <person name="Gibbs R.A."/>
            <person name="Weinstock G.M."/>
            <person name="Attaway T."/>
            <person name="Bell S."/>
            <person name="Buhay C.J."/>
            <person name="Chandrabose M.N."/>
            <person name="Chavez D."/>
            <person name="Clerk-Blankenburg K.P."/>
            <person name="Cree A."/>
            <person name="Dao M."/>
            <person name="Davis C."/>
            <person name="Chacko J."/>
            <person name="Dinh H."/>
            <person name="Dugan-Rocha S."/>
            <person name="Fowler G."/>
            <person name="Garner T.T."/>
            <person name="Garnes J."/>
            <person name="Gnirke A."/>
            <person name="Hawes A."/>
            <person name="Hernandez J."/>
            <person name="Hines S."/>
            <person name="Holder M."/>
            <person name="Hume J."/>
            <person name="Jhangiani S.N."/>
            <person name="Joshi V."/>
            <person name="Khan Z.M."/>
            <person name="Jackson L."/>
            <person name="Kovar C."/>
            <person name="Kowis A."/>
            <person name="Lee S."/>
            <person name="Lewis L.R."/>
            <person name="Margolis J."/>
            <person name="Morgan M."/>
            <person name="Nazareth L.V."/>
            <person name="Nguyen N."/>
            <person name="Okwuonu G."/>
            <person name="Parker D."/>
            <person name="Richards S."/>
            <person name="Ruiz S.J."/>
            <person name="Santibanez J."/>
            <person name="Savard J."/>
            <person name="Scherer S.E."/>
            <person name="Schneider B."/>
            <person name="Sodergren E."/>
            <person name="Tautz D."/>
            <person name="Vattahil S."/>
            <person name="Villasana D."/>
            <person name="White C.S."/>
            <person name="Wright R."/>
            <person name="Park Y."/>
            <person name="Beeman R.W."/>
            <person name="Lord J."/>
            <person name="Oppert B."/>
            <person name="Lorenzen M."/>
            <person name="Brown S."/>
            <person name="Wang L."/>
            <person name="Savard J."/>
            <person name="Tautz D."/>
            <person name="Richards S."/>
            <person name="Weinstock G."/>
            <person name="Gibbs R.A."/>
            <person name="Liu Y."/>
            <person name="Worley K."/>
            <person name="Weinstock G."/>
            <person name="Elsik C.G."/>
            <person name="Reese J.T."/>
            <person name="Elhaik E."/>
            <person name="Landan G."/>
            <person name="Graur D."/>
            <person name="Arensburger P."/>
            <person name="Atkinson P."/>
            <person name="Beeman R.W."/>
            <person name="Beidler J."/>
            <person name="Brown S.J."/>
            <person name="Demuth J.P."/>
            <person name="Drury D.W."/>
            <person name="Du Y.Z."/>
            <person name="Fujiwara H."/>
            <person name="Lorenzen M."/>
            <person name="Maselli V."/>
            <person name="Osanai M."/>
            <person name="Park Y."/>
            <person name="Robertson H.M."/>
            <person name="Tu Z."/>
            <person name="Wang J.J."/>
            <person name="Wang S."/>
            <person name="Richards S."/>
            <person name="Song H."/>
            <person name="Zhang L."/>
            <person name="Sodergren E."/>
            <person name="Werner D."/>
            <person name="Stanke M."/>
            <person name="Morgenstern B."/>
            <person name="Solovyev V."/>
            <person name="Kosarev P."/>
            <person name="Brown G."/>
            <person name="Chen H.C."/>
            <person name="Ermolaeva O."/>
            <person name="Hlavina W."/>
            <person name="Kapustin Y."/>
            <person name="Kiryutin B."/>
            <person name="Kitts P."/>
            <person name="Maglott D."/>
            <person name="Pruitt K."/>
            <person name="Sapojnikov V."/>
            <person name="Souvorov A."/>
            <person name="Mackey A.J."/>
            <person name="Waterhouse R.M."/>
            <person name="Wyder S."/>
            <person name="Zdobnov E.M."/>
            <person name="Zdobnov E.M."/>
            <person name="Wyder S."/>
            <person name="Kriventseva E.V."/>
            <person name="Kadowaki T."/>
            <person name="Bork P."/>
            <person name="Aranda M."/>
            <person name="Bao R."/>
            <person name="Beermann A."/>
            <person name="Berns N."/>
            <person name="Bolognesi R."/>
            <person name="Bonneton F."/>
            <person name="Bopp D."/>
            <person name="Brown S.J."/>
            <person name="Bucher G."/>
            <person name="Butts T."/>
            <person name="Chaumot A."/>
            <person name="Denell R.E."/>
            <person name="Ferrier D.E."/>
            <person name="Friedrich M."/>
            <person name="Gordon C.M."/>
            <person name="Jindra M."/>
            <person name="Klingler M."/>
            <person name="Lan Q."/>
            <person name="Lattorff H.M."/>
            <person name="Laudet V."/>
            <person name="von Levetsow C."/>
            <person name="Liu Z."/>
            <person name="Lutz R."/>
            <person name="Lynch J.A."/>
            <person name="da Fonseca R.N."/>
            <person name="Posnien N."/>
            <person name="Reuter R."/>
            <person name="Roth S."/>
            <person name="Savard J."/>
            <person name="Schinko J.B."/>
            <person name="Schmitt C."/>
            <person name="Schoppmeier M."/>
            <person name="Schroder R."/>
            <person name="Shippy T.D."/>
            <person name="Simonnet F."/>
            <person name="Marques-Souza H."/>
            <person name="Tautz D."/>
            <person name="Tomoyasu Y."/>
            <person name="Trauner J."/>
            <person name="Van der Zee M."/>
            <person name="Vervoort M."/>
            <person name="Wittkopp N."/>
            <person name="Wimmer E.A."/>
            <person name="Yang X."/>
            <person name="Jones A.K."/>
            <person name="Sattelle D.B."/>
            <person name="Ebert P.R."/>
            <person name="Nelson D."/>
            <person name="Scott J.G."/>
            <person name="Beeman R.W."/>
            <person name="Muthukrishnan S."/>
            <person name="Kramer K.J."/>
            <person name="Arakane Y."/>
            <person name="Beeman R.W."/>
            <person name="Zhu Q."/>
            <person name="Hogenkamp D."/>
            <person name="Dixit R."/>
            <person name="Oppert B."/>
            <person name="Jiang H."/>
            <person name="Zou Z."/>
            <person name="Marshall J."/>
            <person name="Elpidina E."/>
            <person name="Vinokurov K."/>
            <person name="Oppert C."/>
            <person name="Zou Z."/>
            <person name="Evans J."/>
            <person name="Lu Z."/>
            <person name="Zhao P."/>
            <person name="Sumathipala N."/>
            <person name="Altincicek B."/>
            <person name="Vilcinskas A."/>
            <person name="Williams M."/>
            <person name="Hultmark D."/>
            <person name="Hetru C."/>
            <person name="Jiang H."/>
            <person name="Grimmelikhuijzen C.J."/>
            <person name="Hauser F."/>
            <person name="Cazzamali G."/>
            <person name="Williamson M."/>
            <person name="Park Y."/>
            <person name="Li B."/>
            <person name="Tanaka Y."/>
            <person name="Predel R."/>
            <person name="Neupert S."/>
            <person name="Schachtner J."/>
            <person name="Verleyen P."/>
            <person name="Raible F."/>
            <person name="Bork P."/>
            <person name="Friedrich M."/>
            <person name="Walden K.K."/>
            <person name="Robertson H.M."/>
            <person name="Angeli S."/>
            <person name="Foret S."/>
            <person name="Bucher G."/>
            <person name="Schuetz S."/>
            <person name="Maleszka R."/>
            <person name="Wimmer E.A."/>
            <person name="Beeman R.W."/>
            <person name="Lorenzen M."/>
            <person name="Tomoyasu Y."/>
            <person name="Miller S.C."/>
            <person name="Grossmann D."/>
            <person name="Bucher G."/>
        </authorList>
    </citation>
    <scope>NUCLEOTIDE SEQUENCE [LARGE SCALE GENOMIC DNA]</scope>
    <source>
        <strain evidence="12 13">Georgia GA2</strain>
    </source>
</reference>
<dbReference type="OMA" id="IYTSPLC"/>
<comment type="function">
    <text evidence="1">Has a glutathione-disulfide oxidoreductase activity in the presence of NADPH and glutathione reductase. Reduces low molecular weight disulfides and proteins.</text>
</comment>
<dbReference type="EMBL" id="KQ971361">
    <property type="protein sequence ID" value="EFA08094.1"/>
    <property type="molecule type" value="Genomic_DNA"/>
</dbReference>
<sequence length="102" mass="11533">MSSEKSKSKFVQNLIASDTVVIFSKTYCPYCQLTKEIFDDMDQKFTAIELDSRKDCEEIQEVLGQMTGARTVPRVFVNGSFLGGASDIKKLYENGQLQTYLD</sequence>
<dbReference type="SUPFAM" id="SSF52833">
    <property type="entry name" value="Thioredoxin-like"/>
    <property type="match status" value="1"/>
</dbReference>
<keyword evidence="13" id="KW-1185">Reference proteome</keyword>
<dbReference type="InterPro" id="IPR011767">
    <property type="entry name" value="GLR_AS"/>
</dbReference>
<dbReference type="AlphaFoldDB" id="D6WWQ9"/>
<evidence type="ECO:0000256" key="4">
    <source>
        <dbReference type="ARBA" id="ARBA00022982"/>
    </source>
</evidence>
<evidence type="ECO:0000313" key="12">
    <source>
        <dbReference type="EMBL" id="EFA08094.1"/>
    </source>
</evidence>
<dbReference type="OrthoDB" id="418495at2759"/>
<evidence type="ECO:0000256" key="8">
    <source>
        <dbReference type="ARBA" id="ARBA00037470"/>
    </source>
</evidence>
<dbReference type="InterPro" id="IPR014025">
    <property type="entry name" value="Glutaredoxin_subgr"/>
</dbReference>
<evidence type="ECO:0000256" key="10">
    <source>
        <dbReference type="ARBA" id="ARBA00039819"/>
    </source>
</evidence>
<dbReference type="GO" id="GO:0015038">
    <property type="term" value="F:glutathione disulfide oxidoreductase activity"/>
    <property type="evidence" value="ECO:0000318"/>
    <property type="project" value="GO_Central"/>
</dbReference>
<dbReference type="PROSITE" id="PS00195">
    <property type="entry name" value="GLUTAREDOXIN_1"/>
    <property type="match status" value="1"/>
</dbReference>
<evidence type="ECO:0000313" key="13">
    <source>
        <dbReference type="Proteomes" id="UP000007266"/>
    </source>
</evidence>
<dbReference type="PROSITE" id="PS51354">
    <property type="entry name" value="GLUTAREDOXIN_2"/>
    <property type="match status" value="1"/>
</dbReference>
<dbReference type="InParanoid" id="D6WWQ9"/>
<dbReference type="KEGG" id="tca:664146"/>
<evidence type="ECO:0000256" key="1">
    <source>
        <dbReference type="ARBA" id="ARBA00002549"/>
    </source>
</evidence>
<dbReference type="STRING" id="7070.D6WWQ9"/>
<dbReference type="PhylomeDB" id="D6WWQ9"/>
<evidence type="ECO:0000256" key="5">
    <source>
        <dbReference type="ARBA" id="ARBA00023157"/>
    </source>
</evidence>
<dbReference type="PANTHER" id="PTHR45694:SF5">
    <property type="entry name" value="GLUTAREDOXIN 2"/>
    <property type="match status" value="1"/>
</dbReference>
<dbReference type="eggNOG" id="KOG1752">
    <property type="taxonomic scope" value="Eukaryota"/>
</dbReference>
<evidence type="ECO:0000256" key="7">
    <source>
        <dbReference type="ARBA" id="ARBA00023284"/>
    </source>
</evidence>
<name>D6WWQ9_TRICA</name>
<keyword evidence="3" id="KW-0813">Transport</keyword>
<evidence type="ECO:0000256" key="9">
    <source>
        <dbReference type="ARBA" id="ARBA00038558"/>
    </source>
</evidence>
<keyword evidence="6" id="KW-0318">Glutathionylation</keyword>
<dbReference type="GO" id="GO:0005737">
    <property type="term" value="C:cytoplasm"/>
    <property type="evidence" value="ECO:0000318"/>
    <property type="project" value="GO_Central"/>
</dbReference>
<dbReference type="PANTHER" id="PTHR45694">
    <property type="entry name" value="GLUTAREDOXIN 2"/>
    <property type="match status" value="1"/>
</dbReference>
<comment type="function">
    <text evidence="8">Glutathione-dependent oxidoreductase that facilitates the maintenance of mitochondrial redox homeostasis upon induction of apoptosis by oxidative stress. Involved in response to hydrogen peroxide and regulation of apoptosis caused by oxidative stress. Acts as a very efficient catalyst of monothiol reactions because of its high affinity for protein glutathione-mixed disulfides. Can receive electrons not only from glutathione (GSH), but also from thioredoxin reductase supporting both monothiol and dithiol reactions. Efficiently catalyzes both glutathionylation and deglutathionylation of mitochondrial complex I, which in turn regulates the superoxide production by the complex. Overexpression decreases the susceptibility to apoptosis and prevents loss of cardiolipin and cytochrome c release.</text>
</comment>
<dbReference type="CDD" id="cd03419">
    <property type="entry name" value="GRX_GRXh_1_2_like"/>
    <property type="match status" value="1"/>
</dbReference>
<feature type="domain" description="Glutaredoxin" evidence="11">
    <location>
        <begin position="20"/>
        <end position="81"/>
    </location>
</feature>
<dbReference type="FunCoup" id="D6WWQ9">
    <property type="interactions" value="577"/>
</dbReference>